<dbReference type="SUPFAM" id="SSF52540">
    <property type="entry name" value="P-loop containing nucleoside triphosphate hydrolases"/>
    <property type="match status" value="1"/>
</dbReference>
<dbReference type="Proteomes" id="UP001340816">
    <property type="component" value="Chromosome"/>
</dbReference>
<feature type="domain" description="NACHT" evidence="3">
    <location>
        <begin position="222"/>
        <end position="560"/>
    </location>
</feature>
<keyword evidence="2" id="KW-0067">ATP-binding</keyword>
<keyword evidence="5" id="KW-1185">Reference proteome</keyword>
<dbReference type="InterPro" id="IPR007111">
    <property type="entry name" value="NACHT_NTPase"/>
</dbReference>
<evidence type="ECO:0000313" key="4">
    <source>
        <dbReference type="EMBL" id="WSD13800.1"/>
    </source>
</evidence>
<dbReference type="Pfam" id="PF22733">
    <property type="entry name" value="NNH1"/>
    <property type="match status" value="1"/>
</dbReference>
<dbReference type="PANTHER" id="PTHR46844">
    <property type="entry name" value="SLR5058 PROTEIN"/>
    <property type="match status" value="1"/>
</dbReference>
<protein>
    <submittedName>
        <fullName evidence="4">NACHT domain-containing protein</fullName>
    </submittedName>
</protein>
<dbReference type="SUPFAM" id="SSF52047">
    <property type="entry name" value="RNI-like"/>
    <property type="match status" value="1"/>
</dbReference>
<keyword evidence="1" id="KW-0547">Nucleotide-binding</keyword>
<dbReference type="PANTHER" id="PTHR46844:SF1">
    <property type="entry name" value="SLR5058 PROTEIN"/>
    <property type="match status" value="1"/>
</dbReference>
<dbReference type="InterPro" id="IPR054547">
    <property type="entry name" value="NNH1"/>
</dbReference>
<evidence type="ECO:0000256" key="1">
    <source>
        <dbReference type="ARBA" id="ARBA00022741"/>
    </source>
</evidence>
<dbReference type="EMBL" id="CP109135">
    <property type="protein sequence ID" value="WSD13800.1"/>
    <property type="molecule type" value="Genomic_DNA"/>
</dbReference>
<dbReference type="Pfam" id="PF05729">
    <property type="entry name" value="NACHT"/>
    <property type="match status" value="1"/>
</dbReference>
<name>A0ABZ1H5L7_STRPH</name>
<dbReference type="PROSITE" id="PS50837">
    <property type="entry name" value="NACHT"/>
    <property type="match status" value="1"/>
</dbReference>
<proteinExistence type="predicted"/>
<dbReference type="InterPro" id="IPR032675">
    <property type="entry name" value="LRR_dom_sf"/>
</dbReference>
<dbReference type="Gene3D" id="3.40.50.300">
    <property type="entry name" value="P-loop containing nucleotide triphosphate hydrolases"/>
    <property type="match status" value="1"/>
</dbReference>
<reference evidence="4 5" key="1">
    <citation type="submission" date="2022-10" db="EMBL/GenBank/DDBJ databases">
        <title>The complete genomes of actinobacterial strains from the NBC collection.</title>
        <authorList>
            <person name="Joergensen T.S."/>
            <person name="Alvarez Arevalo M."/>
            <person name="Sterndorff E.B."/>
            <person name="Faurdal D."/>
            <person name="Vuksanovic O."/>
            <person name="Mourched A.-S."/>
            <person name="Charusanti P."/>
            <person name="Shaw S."/>
            <person name="Blin K."/>
            <person name="Weber T."/>
        </authorList>
    </citation>
    <scope>NUCLEOTIDE SEQUENCE [LARGE SCALE GENOMIC DNA]</scope>
    <source>
        <strain evidence="4 5">NBC 01752</strain>
    </source>
</reference>
<dbReference type="Gene3D" id="3.80.10.10">
    <property type="entry name" value="Ribonuclease Inhibitor"/>
    <property type="match status" value="1"/>
</dbReference>
<evidence type="ECO:0000256" key="2">
    <source>
        <dbReference type="ARBA" id="ARBA00022840"/>
    </source>
</evidence>
<accession>A0ABZ1H5L7</accession>
<sequence length="986" mass="110416">MRKLLANLVQRACTVEPGEAPILEGEHGAVVDALARTLLALGELEMDDADAVAMEPAAFAGELRRAAPEATQYLSGDGTALYGSLLELSCLHILNFFTQRSTFIPHTLVKQTRRLHQINARLDRVIDLIPDRSAEETEFRDRYGHYVVNTYSRLRLFGVDDFGERERNEWPLDMTYLSLEVVDVAEERVSVTRDPIGGFSWARECGQTDGVRRVEQAFAGRNRIFVRGPAGCGKTTLIQWLAVTAARNDFPQELSHFNGRVPFVLMLRHLIRDAYALPQPGEFLARMGMPRAAPPGWVEHLLDTRRAILLIDGVDEVPIARRDEVLTWLRQLMMTWDDIPYVITARPDSVPEGWLRPHGFDEFALRQMGREDVRTFIGKWHDAMCSTYENDEQREEVDEHRQLLLDTVFSNPDLARLAMNPLMCALVCALNHARRGYVPGGRKELYSAALSMLLGRRDRERGMGSPESLSIGEGQQIALLQKIAYYLVVNGETETEQDTAIRLIRDVLPDMPSVAGPERAIGVLRYLLRRSGVLREPGAGLLDFIHRTFQDYLAAKEAVERRDFGLLARNAEDDQWHDVIRMAFGHASPIECALLLEKLLQRADARRPGRRSRQQRLTLLAASCLEHTVELDGSLRREVKRRTEELIPPGTMEDAEQLAKSGSVLLGLLPQNLASLNAETVPCVVRAASLVGGDLALHYLGKFSGHRLLSVRAELAAAWDRFDSEEYARTVLCDGFFIVDVKSVEQAMAAQYVSKDAMFRLYGPAGETALGYLPVDHVRKLHLTHTEELDELHHKVADGQLGRFRALQELHLIGFDASDCAELRGLGTVRRLSLAPREATGNILKSSYLPQQLFYLDVAGSMVPTGLEMLTSLREVSLNGSCLTPDGWAALAAAAPLDRLNLRLNSVSESMLHSRPVKALAVTMNVTGGPIELDVFREWEVTRQLIVHCSDDVQPDIFDNLNERNDLYVEITGKNGTFVWGEPPLR</sequence>
<organism evidence="4 5">
    <name type="scientific">Streptomyces phaeochromogenes</name>
    <dbReference type="NCBI Taxonomy" id="1923"/>
    <lineage>
        <taxon>Bacteria</taxon>
        <taxon>Bacillati</taxon>
        <taxon>Actinomycetota</taxon>
        <taxon>Actinomycetes</taxon>
        <taxon>Kitasatosporales</taxon>
        <taxon>Streptomycetaceae</taxon>
        <taxon>Streptomyces</taxon>
        <taxon>Streptomyces phaeochromogenes group</taxon>
    </lineage>
</organism>
<dbReference type="InterPro" id="IPR027417">
    <property type="entry name" value="P-loop_NTPase"/>
</dbReference>
<evidence type="ECO:0000313" key="5">
    <source>
        <dbReference type="Proteomes" id="UP001340816"/>
    </source>
</evidence>
<evidence type="ECO:0000259" key="3">
    <source>
        <dbReference type="PROSITE" id="PS50837"/>
    </source>
</evidence>
<gene>
    <name evidence="4" type="ORF">OHB35_11435</name>
</gene>